<reference evidence="1 2" key="1">
    <citation type="journal article" date="2015" name="Genom Data">
        <title>Draft genome sequence of a multidrug-resistant Chryseobacterium indologenes isolate from Malaysia.</title>
        <authorList>
            <person name="Yu C.Y."/>
            <person name="Ang G.Y."/>
            <person name="Cheng H.J."/>
            <person name="Cheong Y.M."/>
            <person name="Yin W.F."/>
            <person name="Chan K.G."/>
        </authorList>
    </citation>
    <scope>NUCLEOTIDE SEQUENCE [LARGE SCALE GENOMIC DNA]</scope>
    <source>
        <strain evidence="1 2">CI_885</strain>
    </source>
</reference>
<evidence type="ECO:0000313" key="1">
    <source>
        <dbReference type="EMBL" id="KPE50630.1"/>
    </source>
</evidence>
<comment type="caution">
    <text evidence="1">The sequence shown here is derived from an EMBL/GenBank/DDBJ whole genome shotgun (WGS) entry which is preliminary data.</text>
</comment>
<gene>
    <name evidence="1" type="ORF">AOB46_14145</name>
</gene>
<proteinExistence type="predicted"/>
<name>A0A0N0ZTZ6_CHRID</name>
<organism evidence="1 2">
    <name type="scientific">Chryseobacterium indologenes</name>
    <name type="common">Flavobacterium indologenes</name>
    <dbReference type="NCBI Taxonomy" id="253"/>
    <lineage>
        <taxon>Bacteria</taxon>
        <taxon>Pseudomonadati</taxon>
        <taxon>Bacteroidota</taxon>
        <taxon>Flavobacteriia</taxon>
        <taxon>Flavobacteriales</taxon>
        <taxon>Weeksellaceae</taxon>
        <taxon>Chryseobacterium group</taxon>
        <taxon>Chryseobacterium</taxon>
    </lineage>
</organism>
<dbReference type="AlphaFoldDB" id="A0A0N0ZTZ6"/>
<dbReference type="PATRIC" id="fig|253.9.peg.4707"/>
<dbReference type="Proteomes" id="UP000037953">
    <property type="component" value="Unassembled WGS sequence"/>
</dbReference>
<evidence type="ECO:0000313" key="2">
    <source>
        <dbReference type="Proteomes" id="UP000037953"/>
    </source>
</evidence>
<accession>A0A0N0ZTZ6</accession>
<dbReference type="EMBL" id="LJOD01000009">
    <property type="protein sequence ID" value="KPE50630.1"/>
    <property type="molecule type" value="Genomic_DNA"/>
</dbReference>
<sequence length="135" mass="15477">MKKIYVFGNGNLSWEKFHELYVTPLKNIDFDDCEFIIGDFSGTDTLMMEYLKDKTEKVTILHIGMKPRYKINTFKTKAAGWTFSGGFHSDAERDDYGVSQCTHFLGVDFNSDPKRKSGTLKNIEKCLNSGKIKIE</sequence>
<protein>
    <submittedName>
        <fullName evidence="1">Uncharacterized protein</fullName>
    </submittedName>
</protein>
<reference evidence="2" key="2">
    <citation type="submission" date="2015-09" db="EMBL/GenBank/DDBJ databases">
        <title>Draft genome sequence of a multidrug-resistant Chryseobacterium indologenes isolate from Malaysia.</title>
        <authorList>
            <person name="Yu C.Y."/>
            <person name="Ang G.Y."/>
            <person name="Chan K.-G."/>
        </authorList>
    </citation>
    <scope>NUCLEOTIDE SEQUENCE [LARGE SCALE GENOMIC DNA]</scope>
    <source>
        <strain evidence="2">CI_885</strain>
    </source>
</reference>
<dbReference type="OrthoDB" id="1363273at2"/>